<sequence>MPIPESEYLSPVWKDGIFNNRVAFVTGGAGSICSAQTRALVRLGANACIIGRNVEKTESMAKDIATARPGAKVIGIGGCDVRNPQSLQDAADRCAKELGGIDFVIAGAAGNFIAPLSGMSPNAFKAVIDIDVLGTFNTVKATIPYLVESAKKNPTPSQNGLTGGRIIFVSATFHWTGMPLQAHVSAAKAAVDALMASVTLEYGPFGVTSNVIAPGPIKDTEGMQRLSSSKQDQAKADAVVPQGRWGVIRDIADSTVYLFSDAGSFVNGQAIPVDGGAWRRQGALAVGTDEDMRYPDFLLKGEISKHVKSGRKTESKLFQQHISNMGLKHLLAMGLPIMPAAAETVLGIYVFHRHGDRTAKKTPPVRFTDLGAYEVYTSGLEYGRLYVRENATHQIRNMSTDDVLPEQLSVTSPTDVVLQSSANAFLQGFYPPSGTVEALANGSSVEAPLGGYQYIPVNAVATASTSTNAESSEWLQGGSGCGKAVVSSNNYFSSPEYAAVDAESRDFYQSLLPVINGTFGTKAATFENAYSIFDLINVARIHNDSIPSDSLLTNATVRSLTDYANIHEWNLAYNESDPIRAVAGKVLAGQVLQALNATLKDAAKSSSVKANIQFGAYASFSSFFGLAQLQKVSADFQTVVDYASSMVFELVTNATSTSPAADDVAVRFRFANGSAGINNLTVYPLFGQSETVLPWNTFVTQMRQFAIEDTKTWCTACGNSTGTCATALGLDGSTDANGSGSSGSKGGVSTPVAGVIGALVTLVVILGILGLVMLIGGLRLVKKSKIAKDVPAASTAEQTGGAKH</sequence>
<dbReference type="Proteomes" id="UP000020467">
    <property type="component" value="Unassembled WGS sequence"/>
</dbReference>
<dbReference type="STRING" id="1445577.A0A010QVX2"/>
<dbReference type="GO" id="GO:0005777">
    <property type="term" value="C:peroxisome"/>
    <property type="evidence" value="ECO:0007669"/>
    <property type="project" value="TreeGrafter"/>
</dbReference>
<keyword evidence="1" id="KW-0521">NADP</keyword>
<dbReference type="PANTHER" id="PTHR43296:SF2">
    <property type="entry name" value="PEROXISOMAL 2,4-DIENOYL-COA REDUCTASE [(3E)-ENOYL-COA-PRODUCING]"/>
    <property type="match status" value="1"/>
</dbReference>
<comment type="catalytic activity">
    <reaction evidence="4">
        <text>a (2E,4E)-dienoyl-CoA + NADPH + H(+) = a 4,5-saturated-(3E)-enoyl-CoA + NADP(+)</text>
        <dbReference type="Rhea" id="RHEA:45912"/>
        <dbReference type="ChEBI" id="CHEBI:15378"/>
        <dbReference type="ChEBI" id="CHEBI:57783"/>
        <dbReference type="ChEBI" id="CHEBI:58349"/>
        <dbReference type="ChEBI" id="CHEBI:85101"/>
        <dbReference type="ChEBI" id="CHEBI:85493"/>
        <dbReference type="EC" id="1.3.1.124"/>
    </reaction>
</comment>
<dbReference type="Pfam" id="PF13561">
    <property type="entry name" value="adh_short_C2"/>
    <property type="match status" value="1"/>
</dbReference>
<reference evidence="7 8" key="1">
    <citation type="submission" date="2014-02" db="EMBL/GenBank/DDBJ databases">
        <title>The genome sequence of Colletotrichum fioriniae PJ7.</title>
        <authorList>
            <person name="Baroncelli R."/>
            <person name="Thon M.R."/>
        </authorList>
    </citation>
    <scope>NUCLEOTIDE SEQUENCE [LARGE SCALE GENOMIC DNA]</scope>
    <source>
        <strain evidence="7 8">PJ7</strain>
    </source>
</reference>
<keyword evidence="6" id="KW-1133">Transmembrane helix</keyword>
<dbReference type="KEGG" id="cfj:CFIO01_08816"/>
<keyword evidence="6" id="KW-0472">Membrane</keyword>
<dbReference type="HOGENOM" id="CLU_385872_0_0_1"/>
<dbReference type="InterPro" id="IPR002347">
    <property type="entry name" value="SDR_fam"/>
</dbReference>
<dbReference type="Gene3D" id="3.40.50.1240">
    <property type="entry name" value="Phosphoglycerate mutase-like"/>
    <property type="match status" value="1"/>
</dbReference>
<dbReference type="CDD" id="cd05369">
    <property type="entry name" value="TER_DECR_SDR_a"/>
    <property type="match status" value="1"/>
</dbReference>
<dbReference type="EC" id="1.3.1.124" evidence="3"/>
<evidence type="ECO:0000313" key="8">
    <source>
        <dbReference type="Proteomes" id="UP000020467"/>
    </source>
</evidence>
<comment type="caution">
    <text evidence="7">The sequence shown here is derived from an EMBL/GenBank/DDBJ whole genome shotgun (WGS) entry which is preliminary data.</text>
</comment>
<evidence type="ECO:0000256" key="6">
    <source>
        <dbReference type="SAM" id="Phobius"/>
    </source>
</evidence>
<evidence type="ECO:0000256" key="1">
    <source>
        <dbReference type="ARBA" id="ARBA00022857"/>
    </source>
</evidence>
<dbReference type="InterPro" id="IPR045017">
    <property type="entry name" value="DECR2-like"/>
</dbReference>
<dbReference type="SUPFAM" id="SSF51735">
    <property type="entry name" value="NAD(P)-binding Rossmann-fold domains"/>
    <property type="match status" value="1"/>
</dbReference>
<dbReference type="GO" id="GO:0008670">
    <property type="term" value="F:2,4-dienoyl-CoA reductase (NADPH) activity"/>
    <property type="evidence" value="ECO:0007669"/>
    <property type="project" value="InterPro"/>
</dbReference>
<organism evidence="7 8">
    <name type="scientific">Colletotrichum fioriniae PJ7</name>
    <dbReference type="NCBI Taxonomy" id="1445577"/>
    <lineage>
        <taxon>Eukaryota</taxon>
        <taxon>Fungi</taxon>
        <taxon>Dikarya</taxon>
        <taxon>Ascomycota</taxon>
        <taxon>Pezizomycotina</taxon>
        <taxon>Sordariomycetes</taxon>
        <taxon>Hypocreomycetidae</taxon>
        <taxon>Glomerellales</taxon>
        <taxon>Glomerellaceae</taxon>
        <taxon>Colletotrichum</taxon>
        <taxon>Colletotrichum acutatum species complex</taxon>
    </lineage>
</organism>
<comment type="catalytic activity">
    <reaction evidence="5">
        <text>a (2E,4Z)-dienoyl-CoA + NADPH + H(+) = a 4,5-saturated-(3E)-enoyl-CoA + NADP(+)</text>
        <dbReference type="Rhea" id="RHEA:61892"/>
        <dbReference type="ChEBI" id="CHEBI:15378"/>
        <dbReference type="ChEBI" id="CHEBI:57783"/>
        <dbReference type="ChEBI" id="CHEBI:58349"/>
        <dbReference type="ChEBI" id="CHEBI:85099"/>
        <dbReference type="ChEBI" id="CHEBI:85493"/>
        <dbReference type="EC" id="1.3.1.124"/>
    </reaction>
</comment>
<dbReference type="eggNOG" id="KOG0725">
    <property type="taxonomic scope" value="Eukaryota"/>
</dbReference>
<protein>
    <recommendedName>
        <fullName evidence="3">2,4-dienoyl-CoA reductase [(3E)-enoyl-CoA-producing]</fullName>
        <ecNumber evidence="3">1.3.1.124</ecNumber>
    </recommendedName>
</protein>
<evidence type="ECO:0000256" key="5">
    <source>
        <dbReference type="ARBA" id="ARBA00048340"/>
    </source>
</evidence>
<dbReference type="EMBL" id="JARH01000183">
    <property type="protein sequence ID" value="EXF84332.1"/>
    <property type="molecule type" value="Genomic_DNA"/>
</dbReference>
<dbReference type="OrthoDB" id="258392at2759"/>
<dbReference type="PANTHER" id="PTHR43296">
    <property type="entry name" value="PEROXISOMAL 2,4-DIENOYL-COA REDUCTASE"/>
    <property type="match status" value="1"/>
</dbReference>
<accession>A0A010QVX2</accession>
<dbReference type="Gene3D" id="3.40.50.720">
    <property type="entry name" value="NAD(P)-binding Rossmann-like Domain"/>
    <property type="match status" value="1"/>
</dbReference>
<evidence type="ECO:0000256" key="2">
    <source>
        <dbReference type="ARBA" id="ARBA00023002"/>
    </source>
</evidence>
<evidence type="ECO:0000256" key="3">
    <source>
        <dbReference type="ARBA" id="ARBA00026117"/>
    </source>
</evidence>
<gene>
    <name evidence="7" type="ORF">CFIO01_08816</name>
</gene>
<proteinExistence type="predicted"/>
<dbReference type="SUPFAM" id="SSF53254">
    <property type="entry name" value="Phosphoglycerate mutase-like"/>
    <property type="match status" value="1"/>
</dbReference>
<name>A0A010QVX2_9PEZI</name>
<keyword evidence="6" id="KW-0812">Transmembrane</keyword>
<dbReference type="PRINTS" id="PR00081">
    <property type="entry name" value="GDHRDH"/>
</dbReference>
<dbReference type="GO" id="GO:0009062">
    <property type="term" value="P:fatty acid catabolic process"/>
    <property type="evidence" value="ECO:0007669"/>
    <property type="project" value="InterPro"/>
</dbReference>
<dbReference type="InterPro" id="IPR029033">
    <property type="entry name" value="His_PPase_superfam"/>
</dbReference>
<keyword evidence="8" id="KW-1185">Reference proteome</keyword>
<evidence type="ECO:0000256" key="4">
    <source>
        <dbReference type="ARBA" id="ARBA00048009"/>
    </source>
</evidence>
<dbReference type="AlphaFoldDB" id="A0A010QVX2"/>
<feature type="transmembrane region" description="Helical" evidence="6">
    <location>
        <begin position="752"/>
        <end position="778"/>
    </location>
</feature>
<evidence type="ECO:0000313" key="7">
    <source>
        <dbReference type="EMBL" id="EXF84332.1"/>
    </source>
</evidence>
<keyword evidence="2" id="KW-0560">Oxidoreductase</keyword>
<dbReference type="InterPro" id="IPR036291">
    <property type="entry name" value="NAD(P)-bd_dom_sf"/>
</dbReference>